<sequence length="442" mass="49171">MHTLEQLRSGSLKGLRRLKLACGLTDFPREIFSLSDTLEILDLTGNQLSSLPDDLDQLTNLKVIFCSQNQFTQLPKVLGKCCSLSMIGFKSNQIDDVPPESLPPQLRWLILTDNCIRVLPERIGQCDKLQKLMLAGNKLSRLPESLAQCERLELMRVSANRLNAFPEWVFSLPKLTWFAYAGNPFVELLEQQALTAEMTPIDWHNVTTNVLLGEGASGLIYQADLMLKNDVHRVAVKLFKGAMTSDGLPLCEMAATIKAGQHRALTQTIGRIDNHPEDTDGIIMNLIPREFVNLAGPPSLDSCTRDVYPADKQFTTVELFRIIGAIAQAVCHLHQQGIMHGDLYAHNILTTPTGEALLSDYGAASFIDLSDPEQSASLQRLEVRAFGCLLEELIARCDDIDTTMRAQLNKLVSDCQHIELSKRPTFTEIVDHLHQVQSMAVA</sequence>
<dbReference type="PROSITE" id="PS51450">
    <property type="entry name" value="LRR"/>
    <property type="match status" value="2"/>
</dbReference>
<organism evidence="5 6">
    <name type="scientific">Vibrio nitrifigilis</name>
    <dbReference type="NCBI Taxonomy" id="2789781"/>
    <lineage>
        <taxon>Bacteria</taxon>
        <taxon>Pseudomonadati</taxon>
        <taxon>Pseudomonadota</taxon>
        <taxon>Gammaproteobacteria</taxon>
        <taxon>Vibrionales</taxon>
        <taxon>Vibrionaceae</taxon>
        <taxon>Vibrio</taxon>
    </lineage>
</organism>
<evidence type="ECO:0000313" key="6">
    <source>
        <dbReference type="Proteomes" id="UP000597206"/>
    </source>
</evidence>
<evidence type="ECO:0000256" key="2">
    <source>
        <dbReference type="ARBA" id="ARBA00022737"/>
    </source>
</evidence>
<dbReference type="PROSITE" id="PS50011">
    <property type="entry name" value="PROTEIN_KINASE_DOM"/>
    <property type="match status" value="1"/>
</dbReference>
<dbReference type="SUPFAM" id="SSF56112">
    <property type="entry name" value="Protein kinase-like (PK-like)"/>
    <property type="match status" value="1"/>
</dbReference>
<reference evidence="5 6" key="1">
    <citation type="submission" date="2020-11" db="EMBL/GenBank/DDBJ databases">
        <title>Vibrio nitrifigilis sp. nov., a marine nitrogen-fixing bacterium isolated from the lagoon sediment of an islet inside an atoll.</title>
        <authorList>
            <person name="Wang L.-T."/>
            <person name="Shieh W.Y."/>
        </authorList>
    </citation>
    <scope>NUCLEOTIDE SEQUENCE [LARGE SCALE GENOMIC DNA]</scope>
    <source>
        <strain evidence="5 6">NFV-1</strain>
    </source>
</reference>
<dbReference type="InterPro" id="IPR050216">
    <property type="entry name" value="LRR_domain-containing"/>
</dbReference>
<proteinExistence type="predicted"/>
<keyword evidence="2" id="KW-0677">Repeat</keyword>
<dbReference type="InterPro" id="IPR032675">
    <property type="entry name" value="LRR_dom_sf"/>
</dbReference>
<dbReference type="EMBL" id="JADPMR010000004">
    <property type="protein sequence ID" value="MBF9002986.1"/>
    <property type="molecule type" value="Genomic_DNA"/>
</dbReference>
<dbReference type="Pfam" id="PF13855">
    <property type="entry name" value="LRR_8"/>
    <property type="match status" value="1"/>
</dbReference>
<keyword evidence="1" id="KW-0433">Leucine-rich repeat</keyword>
<keyword evidence="3" id="KW-0547">Nucleotide-binding</keyword>
<keyword evidence="5" id="KW-0418">Kinase</keyword>
<dbReference type="Gene3D" id="3.80.10.10">
    <property type="entry name" value="Ribonuclease Inhibitor"/>
    <property type="match status" value="2"/>
</dbReference>
<evidence type="ECO:0000259" key="4">
    <source>
        <dbReference type="PROSITE" id="PS50011"/>
    </source>
</evidence>
<dbReference type="PANTHER" id="PTHR48051">
    <property type="match status" value="1"/>
</dbReference>
<evidence type="ECO:0000256" key="1">
    <source>
        <dbReference type="ARBA" id="ARBA00022614"/>
    </source>
</evidence>
<evidence type="ECO:0000313" key="5">
    <source>
        <dbReference type="EMBL" id="MBF9002986.1"/>
    </source>
</evidence>
<gene>
    <name evidence="5" type="ORF">I1A42_21135</name>
</gene>
<keyword evidence="6" id="KW-1185">Reference proteome</keyword>
<dbReference type="InterPro" id="IPR003591">
    <property type="entry name" value="Leu-rich_rpt_typical-subtyp"/>
</dbReference>
<dbReference type="SMART" id="SM00369">
    <property type="entry name" value="LRR_TYP"/>
    <property type="match status" value="5"/>
</dbReference>
<name>A0ABS0GKH8_9VIBR</name>
<protein>
    <submittedName>
        <fullName evidence="5">Protein kinase</fullName>
    </submittedName>
</protein>
<keyword evidence="5" id="KW-0808">Transferase</keyword>
<dbReference type="GO" id="GO:0016301">
    <property type="term" value="F:kinase activity"/>
    <property type="evidence" value="ECO:0007669"/>
    <property type="project" value="UniProtKB-KW"/>
</dbReference>
<dbReference type="SUPFAM" id="SSF52058">
    <property type="entry name" value="L domain-like"/>
    <property type="match status" value="1"/>
</dbReference>
<dbReference type="PROSITE" id="PS00107">
    <property type="entry name" value="PROTEIN_KINASE_ATP"/>
    <property type="match status" value="1"/>
</dbReference>
<dbReference type="InterPro" id="IPR000719">
    <property type="entry name" value="Prot_kinase_dom"/>
</dbReference>
<feature type="domain" description="Protein kinase" evidence="4">
    <location>
        <begin position="206"/>
        <end position="442"/>
    </location>
</feature>
<dbReference type="Gene3D" id="1.10.510.10">
    <property type="entry name" value="Transferase(Phosphotransferase) domain 1"/>
    <property type="match status" value="1"/>
</dbReference>
<dbReference type="PANTHER" id="PTHR48051:SF1">
    <property type="entry name" value="RAS SUPPRESSOR PROTEIN 1"/>
    <property type="match status" value="1"/>
</dbReference>
<comment type="caution">
    <text evidence="5">The sequence shown here is derived from an EMBL/GenBank/DDBJ whole genome shotgun (WGS) entry which is preliminary data.</text>
</comment>
<dbReference type="SMART" id="SM00364">
    <property type="entry name" value="LRR_BAC"/>
    <property type="match status" value="5"/>
</dbReference>
<dbReference type="InterPro" id="IPR001611">
    <property type="entry name" value="Leu-rich_rpt"/>
</dbReference>
<dbReference type="Pfam" id="PF07714">
    <property type="entry name" value="PK_Tyr_Ser-Thr"/>
    <property type="match status" value="1"/>
</dbReference>
<evidence type="ECO:0000256" key="3">
    <source>
        <dbReference type="PROSITE-ProRule" id="PRU10141"/>
    </source>
</evidence>
<accession>A0ABS0GKH8</accession>
<dbReference type="Proteomes" id="UP000597206">
    <property type="component" value="Unassembled WGS sequence"/>
</dbReference>
<feature type="binding site" evidence="3">
    <location>
        <position position="237"/>
    </location>
    <ligand>
        <name>ATP</name>
        <dbReference type="ChEBI" id="CHEBI:30616"/>
    </ligand>
</feature>
<dbReference type="Pfam" id="PF00560">
    <property type="entry name" value="LRR_1"/>
    <property type="match status" value="1"/>
</dbReference>
<dbReference type="InterPro" id="IPR017441">
    <property type="entry name" value="Protein_kinase_ATP_BS"/>
</dbReference>
<dbReference type="InterPro" id="IPR011009">
    <property type="entry name" value="Kinase-like_dom_sf"/>
</dbReference>
<keyword evidence="3" id="KW-0067">ATP-binding</keyword>
<dbReference type="RefSeq" id="WP_196124869.1">
    <property type="nucleotide sequence ID" value="NZ_JADPMR010000004.1"/>
</dbReference>
<dbReference type="InterPro" id="IPR001245">
    <property type="entry name" value="Ser-Thr/Tyr_kinase_cat_dom"/>
</dbReference>